<protein>
    <submittedName>
        <fullName evidence="1">Uncharacterized protein</fullName>
    </submittedName>
</protein>
<sequence>MLSKFCFIINNWDLSCVELDENDEYAIDIRGYDPWVKDNFGSHSTYYAEIECTTQQANEICRIYNEEDCSFNDALDKCNL</sequence>
<comment type="caution">
    <text evidence="1">The sequence shown here is derived from an EMBL/GenBank/DDBJ whole genome shotgun (WGS) entry which is preliminary data.</text>
</comment>
<reference evidence="1 2" key="1">
    <citation type="submission" date="2018-06" db="EMBL/GenBank/DDBJ databases">
        <title>Genome conservation of Clostridium tetani.</title>
        <authorList>
            <person name="Bruggemann H."/>
            <person name="Popoff M.R."/>
        </authorList>
    </citation>
    <scope>NUCLEOTIDE SEQUENCE [LARGE SCALE GENOMIC DNA]</scope>
    <source>
        <strain evidence="1 2">63.05</strain>
    </source>
</reference>
<evidence type="ECO:0000313" key="1">
    <source>
        <dbReference type="EMBL" id="RXI58949.1"/>
    </source>
</evidence>
<dbReference type="EMBL" id="QMAU01000010">
    <property type="protein sequence ID" value="RXI58949.1"/>
    <property type="molecule type" value="Genomic_DNA"/>
</dbReference>
<organism evidence="1 2">
    <name type="scientific">Clostridium tetani</name>
    <dbReference type="NCBI Taxonomy" id="1513"/>
    <lineage>
        <taxon>Bacteria</taxon>
        <taxon>Bacillati</taxon>
        <taxon>Bacillota</taxon>
        <taxon>Clostridia</taxon>
        <taxon>Eubacteriales</taxon>
        <taxon>Clostridiaceae</taxon>
        <taxon>Clostridium</taxon>
    </lineage>
</organism>
<dbReference type="RefSeq" id="WP_129010656.1">
    <property type="nucleotide sequence ID" value="NZ_QMAU01000010.1"/>
</dbReference>
<dbReference type="Proteomes" id="UP000290273">
    <property type="component" value="Unassembled WGS sequence"/>
</dbReference>
<gene>
    <name evidence="1" type="ORF">DP131_00315</name>
</gene>
<accession>A0ABY0EVS8</accession>
<evidence type="ECO:0000313" key="2">
    <source>
        <dbReference type="Proteomes" id="UP000290273"/>
    </source>
</evidence>
<proteinExistence type="predicted"/>
<name>A0ABY0EVS8_CLOTA</name>